<dbReference type="InterPro" id="IPR044068">
    <property type="entry name" value="CB"/>
</dbReference>
<dbReference type="InterPro" id="IPR013762">
    <property type="entry name" value="Integrase-like_cat_sf"/>
</dbReference>
<dbReference type="OrthoDB" id="2349923at2"/>
<dbReference type="Proteomes" id="UP000215059">
    <property type="component" value="Unassembled WGS sequence"/>
</dbReference>
<dbReference type="InterPro" id="IPR010998">
    <property type="entry name" value="Integrase_recombinase_N"/>
</dbReference>
<dbReference type="InterPro" id="IPR050090">
    <property type="entry name" value="Tyrosine_recombinase_XerCD"/>
</dbReference>
<dbReference type="GO" id="GO:0015074">
    <property type="term" value="P:DNA integration"/>
    <property type="evidence" value="ECO:0007669"/>
    <property type="project" value="InterPro"/>
</dbReference>
<dbReference type="GO" id="GO:0006310">
    <property type="term" value="P:DNA recombination"/>
    <property type="evidence" value="ECO:0007669"/>
    <property type="project" value="UniProtKB-KW"/>
</dbReference>
<feature type="domain" description="Core-binding (CB)" evidence="5">
    <location>
        <begin position="36"/>
        <end position="126"/>
    </location>
</feature>
<accession>A0A235FCM0</accession>
<dbReference type="SUPFAM" id="SSF56349">
    <property type="entry name" value="DNA breaking-rejoining enzymes"/>
    <property type="match status" value="1"/>
</dbReference>
<keyword evidence="2" id="KW-0233">DNA recombination</keyword>
<evidence type="ECO:0008006" key="8">
    <source>
        <dbReference type="Google" id="ProtNLM"/>
    </source>
</evidence>
<dbReference type="Gene3D" id="1.10.150.130">
    <property type="match status" value="1"/>
</dbReference>
<feature type="domain" description="Tyr recombinase" evidence="4">
    <location>
        <begin position="147"/>
        <end position="345"/>
    </location>
</feature>
<proteinExistence type="predicted"/>
<protein>
    <recommendedName>
        <fullName evidence="8">Integrase</fullName>
    </recommendedName>
</protein>
<dbReference type="AlphaFoldDB" id="A0A235FCM0"/>
<dbReference type="InterPro" id="IPR011010">
    <property type="entry name" value="DNA_brk_join_enz"/>
</dbReference>
<dbReference type="CDD" id="cd00397">
    <property type="entry name" value="DNA_BRE_C"/>
    <property type="match status" value="1"/>
</dbReference>
<evidence type="ECO:0000313" key="7">
    <source>
        <dbReference type="Proteomes" id="UP000215059"/>
    </source>
</evidence>
<dbReference type="PROSITE" id="PS51900">
    <property type="entry name" value="CB"/>
    <property type="match status" value="1"/>
</dbReference>
<dbReference type="PANTHER" id="PTHR30349">
    <property type="entry name" value="PHAGE INTEGRASE-RELATED"/>
    <property type="match status" value="1"/>
</dbReference>
<keyword evidence="7" id="KW-1185">Reference proteome</keyword>
<evidence type="ECO:0000259" key="4">
    <source>
        <dbReference type="PROSITE" id="PS51898"/>
    </source>
</evidence>
<evidence type="ECO:0000256" key="1">
    <source>
        <dbReference type="ARBA" id="ARBA00023125"/>
    </source>
</evidence>
<evidence type="ECO:0000256" key="3">
    <source>
        <dbReference type="PROSITE-ProRule" id="PRU01248"/>
    </source>
</evidence>
<evidence type="ECO:0000256" key="2">
    <source>
        <dbReference type="ARBA" id="ARBA00023172"/>
    </source>
</evidence>
<organism evidence="6 7">
    <name type="scientific">Fictibacillus aquaticus</name>
    <dbReference type="NCBI Taxonomy" id="2021314"/>
    <lineage>
        <taxon>Bacteria</taxon>
        <taxon>Bacillati</taxon>
        <taxon>Bacillota</taxon>
        <taxon>Bacilli</taxon>
        <taxon>Bacillales</taxon>
        <taxon>Fictibacillaceae</taxon>
        <taxon>Fictibacillus</taxon>
    </lineage>
</organism>
<dbReference type="InterPro" id="IPR002104">
    <property type="entry name" value="Integrase_catalytic"/>
</dbReference>
<dbReference type="PANTHER" id="PTHR30349:SF86">
    <property type="entry name" value="INTEGRASE_RECOMBINASE AQ_AA09-RELATED"/>
    <property type="match status" value="1"/>
</dbReference>
<evidence type="ECO:0000313" key="6">
    <source>
        <dbReference type="EMBL" id="OYD58774.1"/>
    </source>
</evidence>
<evidence type="ECO:0000259" key="5">
    <source>
        <dbReference type="PROSITE" id="PS51900"/>
    </source>
</evidence>
<sequence length="345" mass="40630">MFFIVLNAEVVFIHAEMHICYNGNKRTGVIKMEHFPHIPDYAEQYLLTLKKDGLKDSTIRRYYYDLHDYFAWMRVNFEEDHLQELRSLTKKDTKEYYQFLSMQRKYSSSTLTRVETVLKRLGVYLVKNGQLTANPFHMERTSHSAELSDEDFAKDGEIEKLFSVISSDEGLTENQLKHRHLLIPRNKAILRLLVFHGLSMQELNQITMKDVSPHHKELHLPTRTCSLSKEDQIILMEYLQSIPEPVRPRARSKDPLFAAFDYQRGTFRWDYELNSPKPLTIIAIQKMLRQEIRRGGLRNGLSAQHFRRSYILSLIQEGADDDELKQMLGLKALLSLKRYRSYAQL</sequence>
<dbReference type="PROSITE" id="PS51898">
    <property type="entry name" value="TYR_RECOMBINASE"/>
    <property type="match status" value="1"/>
</dbReference>
<name>A0A235FCM0_9BACL</name>
<keyword evidence="1 3" id="KW-0238">DNA-binding</keyword>
<dbReference type="Gene3D" id="1.10.443.10">
    <property type="entry name" value="Intergrase catalytic core"/>
    <property type="match status" value="1"/>
</dbReference>
<dbReference type="GO" id="GO:0003677">
    <property type="term" value="F:DNA binding"/>
    <property type="evidence" value="ECO:0007669"/>
    <property type="project" value="UniProtKB-UniRule"/>
</dbReference>
<reference evidence="6 7" key="1">
    <citation type="submission" date="2017-07" db="EMBL/GenBank/DDBJ databases">
        <title>Fictibacillus sp. nov. GDSW-R2A3 Genome sequencing and assembly.</title>
        <authorList>
            <person name="Mayilraj S."/>
        </authorList>
    </citation>
    <scope>NUCLEOTIDE SEQUENCE [LARGE SCALE GENOMIC DNA]</scope>
    <source>
        <strain evidence="6 7">GDSW-R2A3</strain>
    </source>
</reference>
<comment type="caution">
    <text evidence="6">The sequence shown here is derived from an EMBL/GenBank/DDBJ whole genome shotgun (WGS) entry which is preliminary data.</text>
</comment>
<dbReference type="Pfam" id="PF00589">
    <property type="entry name" value="Phage_integrase"/>
    <property type="match status" value="1"/>
</dbReference>
<gene>
    <name evidence="6" type="ORF">CGZ90_02415</name>
</gene>
<dbReference type="EMBL" id="NOII01000001">
    <property type="protein sequence ID" value="OYD58774.1"/>
    <property type="molecule type" value="Genomic_DNA"/>
</dbReference>